<name>A0A8T0XSQ5_9STRA</name>
<evidence type="ECO:0000313" key="4">
    <source>
        <dbReference type="EMBL" id="KAG2940447.1"/>
    </source>
</evidence>
<proteinExistence type="predicted"/>
<organism evidence="1 5">
    <name type="scientific">Phytophthora cactorum</name>
    <dbReference type="NCBI Taxonomy" id="29920"/>
    <lineage>
        <taxon>Eukaryota</taxon>
        <taxon>Sar</taxon>
        <taxon>Stramenopiles</taxon>
        <taxon>Oomycota</taxon>
        <taxon>Peronosporomycetes</taxon>
        <taxon>Peronosporales</taxon>
        <taxon>Peronosporaceae</taxon>
        <taxon>Phytophthora</taxon>
    </lineage>
</organism>
<sequence>MATSNVVSSTVSGSAAMTASGGLSASSGVNTAMMGAIASGEGGSGVNASSVAPVVTSAGLDGYIGRGFTFIGSTGSGAVMNSVVSVAPDAGAVDSSPSAWVPPMYATSVWPAVPSLGSAVFCIGNAR</sequence>
<dbReference type="EMBL" id="RCML01005391">
    <property type="protein sequence ID" value="KAG2940447.1"/>
    <property type="molecule type" value="Genomic_DNA"/>
</dbReference>
<dbReference type="Proteomes" id="UP000774804">
    <property type="component" value="Unassembled WGS sequence"/>
</dbReference>
<evidence type="ECO:0000313" key="1">
    <source>
        <dbReference type="EMBL" id="KAG2791846.1"/>
    </source>
</evidence>
<dbReference type="Proteomes" id="UP000736787">
    <property type="component" value="Unassembled WGS sequence"/>
</dbReference>
<reference evidence="1" key="1">
    <citation type="submission" date="2018-10" db="EMBL/GenBank/DDBJ databases">
        <title>Effector identification in a new, highly contiguous assembly of the strawberry crown rot pathogen Phytophthora cactorum.</title>
        <authorList>
            <person name="Armitage A.D."/>
            <person name="Nellist C.F."/>
            <person name="Bates H."/>
            <person name="Vickerstaff R.J."/>
            <person name="Harrison R.J."/>
        </authorList>
    </citation>
    <scope>NUCLEOTIDE SEQUENCE</scope>
    <source>
        <strain evidence="1">15-7</strain>
        <strain evidence="2">4032</strain>
        <strain evidence="3">4040</strain>
        <strain evidence="4">P415</strain>
    </source>
</reference>
<dbReference type="Proteomes" id="UP000697107">
    <property type="component" value="Unassembled WGS sequence"/>
</dbReference>
<dbReference type="EMBL" id="RCMK01002163">
    <property type="protein sequence ID" value="KAG2884041.1"/>
    <property type="molecule type" value="Genomic_DNA"/>
</dbReference>
<gene>
    <name evidence="1" type="ORF">PC113_g25771</name>
    <name evidence="2" type="ORF">PC115_g23173</name>
    <name evidence="3" type="ORF">PC117_g25892</name>
    <name evidence="4" type="ORF">PC118_g25929</name>
</gene>
<dbReference type="AlphaFoldDB" id="A0A8T0XSQ5"/>
<dbReference type="EMBL" id="RCMG01005226">
    <property type="protein sequence ID" value="KAG2791846.1"/>
    <property type="molecule type" value="Genomic_DNA"/>
</dbReference>
<evidence type="ECO:0000313" key="3">
    <source>
        <dbReference type="EMBL" id="KAG2884041.1"/>
    </source>
</evidence>
<evidence type="ECO:0000313" key="2">
    <source>
        <dbReference type="EMBL" id="KAG2878090.1"/>
    </source>
</evidence>
<protein>
    <submittedName>
        <fullName evidence="1">Uncharacterized protein</fullName>
    </submittedName>
</protein>
<evidence type="ECO:0000313" key="5">
    <source>
        <dbReference type="Proteomes" id="UP000735874"/>
    </source>
</evidence>
<accession>A0A8T0XSQ5</accession>
<dbReference type="EMBL" id="RCMI01002195">
    <property type="protein sequence ID" value="KAG2878090.1"/>
    <property type="molecule type" value="Genomic_DNA"/>
</dbReference>
<comment type="caution">
    <text evidence="1">The sequence shown here is derived from an EMBL/GenBank/DDBJ whole genome shotgun (WGS) entry which is preliminary data.</text>
</comment>
<dbReference type="Proteomes" id="UP000735874">
    <property type="component" value="Unassembled WGS sequence"/>
</dbReference>